<dbReference type="SUPFAM" id="SSF51182">
    <property type="entry name" value="RmlC-like cupins"/>
    <property type="match status" value="1"/>
</dbReference>
<dbReference type="InterPro" id="IPR050807">
    <property type="entry name" value="TransReg_Diox_bact_type"/>
</dbReference>
<dbReference type="CDD" id="cd02209">
    <property type="entry name" value="cupin_XRE_C"/>
    <property type="match status" value="1"/>
</dbReference>
<dbReference type="InterPro" id="IPR001387">
    <property type="entry name" value="Cro/C1-type_HTH"/>
</dbReference>
<dbReference type="Proteomes" id="UP000572635">
    <property type="component" value="Unassembled WGS sequence"/>
</dbReference>
<dbReference type="InterPro" id="IPR010982">
    <property type="entry name" value="Lambda_DNA-bd_dom_sf"/>
</dbReference>
<proteinExistence type="predicted"/>
<keyword evidence="5" id="KW-1185">Reference proteome</keyword>
<keyword evidence="1" id="KW-0238">DNA-binding</keyword>
<dbReference type="GO" id="GO:0003700">
    <property type="term" value="F:DNA-binding transcription factor activity"/>
    <property type="evidence" value="ECO:0007669"/>
    <property type="project" value="TreeGrafter"/>
</dbReference>
<evidence type="ECO:0000256" key="2">
    <source>
        <dbReference type="SAM" id="MobiDB-lite"/>
    </source>
</evidence>
<dbReference type="Pfam" id="PF07883">
    <property type="entry name" value="Cupin_2"/>
    <property type="match status" value="1"/>
</dbReference>
<dbReference type="RefSeq" id="WP_184388717.1">
    <property type="nucleotide sequence ID" value="NZ_BAAAJD010000020.1"/>
</dbReference>
<dbReference type="GO" id="GO:0005829">
    <property type="term" value="C:cytosol"/>
    <property type="evidence" value="ECO:0007669"/>
    <property type="project" value="TreeGrafter"/>
</dbReference>
<evidence type="ECO:0000259" key="3">
    <source>
        <dbReference type="PROSITE" id="PS50943"/>
    </source>
</evidence>
<evidence type="ECO:0000256" key="1">
    <source>
        <dbReference type="ARBA" id="ARBA00023125"/>
    </source>
</evidence>
<dbReference type="GO" id="GO:0003677">
    <property type="term" value="F:DNA binding"/>
    <property type="evidence" value="ECO:0007669"/>
    <property type="project" value="UniProtKB-KW"/>
</dbReference>
<dbReference type="SUPFAM" id="SSF47413">
    <property type="entry name" value="lambda repressor-like DNA-binding domains"/>
    <property type="match status" value="1"/>
</dbReference>
<name>A0A7W8QHQ5_9ACTN</name>
<protein>
    <submittedName>
        <fullName evidence="4">Transcriptional regulator with XRE-family HTH domain</fullName>
    </submittedName>
</protein>
<dbReference type="Gene3D" id="1.10.260.40">
    <property type="entry name" value="lambda repressor-like DNA-binding domains"/>
    <property type="match status" value="1"/>
</dbReference>
<evidence type="ECO:0000313" key="5">
    <source>
        <dbReference type="Proteomes" id="UP000572635"/>
    </source>
</evidence>
<dbReference type="PANTHER" id="PTHR46797">
    <property type="entry name" value="HTH-TYPE TRANSCRIPTIONAL REGULATOR"/>
    <property type="match status" value="1"/>
</dbReference>
<dbReference type="SMART" id="SM00530">
    <property type="entry name" value="HTH_XRE"/>
    <property type="match status" value="1"/>
</dbReference>
<dbReference type="AlphaFoldDB" id="A0A7W8QHQ5"/>
<dbReference type="EMBL" id="JACHDB010000001">
    <property type="protein sequence ID" value="MBB5430672.1"/>
    <property type="molecule type" value="Genomic_DNA"/>
</dbReference>
<feature type="region of interest" description="Disordered" evidence="2">
    <location>
        <begin position="149"/>
        <end position="172"/>
    </location>
</feature>
<dbReference type="PANTHER" id="PTHR46797:SF1">
    <property type="entry name" value="METHYLPHOSPHONATE SYNTHASE"/>
    <property type="match status" value="1"/>
</dbReference>
<evidence type="ECO:0000313" key="4">
    <source>
        <dbReference type="EMBL" id="MBB5430672.1"/>
    </source>
</evidence>
<organism evidence="4 5">
    <name type="scientific">Nocardiopsis composta</name>
    <dbReference type="NCBI Taxonomy" id="157465"/>
    <lineage>
        <taxon>Bacteria</taxon>
        <taxon>Bacillati</taxon>
        <taxon>Actinomycetota</taxon>
        <taxon>Actinomycetes</taxon>
        <taxon>Streptosporangiales</taxon>
        <taxon>Nocardiopsidaceae</taxon>
        <taxon>Nocardiopsis</taxon>
    </lineage>
</organism>
<dbReference type="InterPro" id="IPR013096">
    <property type="entry name" value="Cupin_2"/>
</dbReference>
<dbReference type="CDD" id="cd00093">
    <property type="entry name" value="HTH_XRE"/>
    <property type="match status" value="1"/>
</dbReference>
<comment type="caution">
    <text evidence="4">The sequence shown here is derived from an EMBL/GenBank/DDBJ whole genome shotgun (WGS) entry which is preliminary data.</text>
</comment>
<dbReference type="Pfam" id="PF01381">
    <property type="entry name" value="HTH_3"/>
    <property type="match status" value="1"/>
</dbReference>
<dbReference type="PROSITE" id="PS50943">
    <property type="entry name" value="HTH_CROC1"/>
    <property type="match status" value="1"/>
</dbReference>
<dbReference type="InterPro" id="IPR014710">
    <property type="entry name" value="RmlC-like_jellyroll"/>
</dbReference>
<accession>A0A7W8QHQ5</accession>
<reference evidence="4 5" key="1">
    <citation type="submission" date="2020-08" db="EMBL/GenBank/DDBJ databases">
        <title>Sequencing the genomes of 1000 actinobacteria strains.</title>
        <authorList>
            <person name="Klenk H.-P."/>
        </authorList>
    </citation>
    <scope>NUCLEOTIDE SEQUENCE [LARGE SCALE GENOMIC DNA]</scope>
    <source>
        <strain evidence="4 5">DSM 44551</strain>
    </source>
</reference>
<dbReference type="Gene3D" id="2.60.120.10">
    <property type="entry name" value="Jelly Rolls"/>
    <property type="match status" value="1"/>
</dbReference>
<dbReference type="InterPro" id="IPR011051">
    <property type="entry name" value="RmlC_Cupin_sf"/>
</dbReference>
<gene>
    <name evidence="4" type="ORF">HDA36_000756</name>
</gene>
<sequence length="190" mass="20525">MPPSDTGPGPRIRQFRTMRRMTVRALADIAQASPSFISQLERGRTNASIGTLRRITAALGITMADLFDETAPARPQVVRRADRPRLDGAQGVHKYLISQPPLRNVEVYAADLDPGARTSPTPYTHGDAQEIFLVITGNVRVWLGPEADQQAHDLGPGDSIEHPSSVPHLAANTGEGPAEVLWIISPATPD</sequence>
<feature type="domain" description="HTH cro/C1-type" evidence="3">
    <location>
        <begin position="12"/>
        <end position="66"/>
    </location>
</feature>